<gene>
    <name evidence="1" type="ORF">CYNAS_LOCUS9182</name>
</gene>
<evidence type="ECO:0000313" key="2">
    <source>
        <dbReference type="Proteomes" id="UP001176961"/>
    </source>
</evidence>
<name>A0AA36M3D1_CYLNA</name>
<keyword evidence="2" id="KW-1185">Reference proteome</keyword>
<sequence length="348" mass="39742">MVKPSPDRSAILRLHQAGRPPATIAIPWWTPRPPKKWKTSYCSHAEGRRGAVRKSSRPSFVDPGVKIDKDYYLKTILEDALLPWANSHFTRHPWTFQQNSAPAHKAKVVQAWCKSELPDFIQAEEWPASSPDLNPLDYILWSYLGSKACAIPHPNLDSLKAALIREWDEIDEALCVRSSTPFPGDFALSSVQKALSLTHVVSTGKRIKASYEVGSRPKATAIENCEKVFEGRMEKSLELNKLLKTWFKDKKFRISTWKRPTQVVFDCKLAGRAKELLQDKVWLGPSWKERELKYPYYTFDASGDFYEMAMYVFAILESIKSNPYFKYYDLQFACAYANNSQTGVCSLG</sequence>
<organism evidence="1 2">
    <name type="scientific">Cylicocyclus nassatus</name>
    <name type="common">Nematode worm</name>
    <dbReference type="NCBI Taxonomy" id="53992"/>
    <lineage>
        <taxon>Eukaryota</taxon>
        <taxon>Metazoa</taxon>
        <taxon>Ecdysozoa</taxon>
        <taxon>Nematoda</taxon>
        <taxon>Chromadorea</taxon>
        <taxon>Rhabditida</taxon>
        <taxon>Rhabditina</taxon>
        <taxon>Rhabditomorpha</taxon>
        <taxon>Strongyloidea</taxon>
        <taxon>Strongylidae</taxon>
        <taxon>Cylicocyclus</taxon>
    </lineage>
</organism>
<dbReference type="GO" id="GO:0003676">
    <property type="term" value="F:nucleic acid binding"/>
    <property type="evidence" value="ECO:0007669"/>
    <property type="project" value="InterPro"/>
</dbReference>
<dbReference type="PANTHER" id="PTHR46068:SF1">
    <property type="entry name" value="TRANSPOSASE IS30-LIKE HTH DOMAIN-CONTAINING PROTEIN"/>
    <property type="match status" value="1"/>
</dbReference>
<dbReference type="EMBL" id="CATQJL010000223">
    <property type="protein sequence ID" value="CAJ0597199.1"/>
    <property type="molecule type" value="Genomic_DNA"/>
</dbReference>
<dbReference type="InterPro" id="IPR036397">
    <property type="entry name" value="RNaseH_sf"/>
</dbReference>
<dbReference type="Proteomes" id="UP001176961">
    <property type="component" value="Unassembled WGS sequence"/>
</dbReference>
<dbReference type="Gene3D" id="3.30.420.10">
    <property type="entry name" value="Ribonuclease H-like superfamily/Ribonuclease H"/>
    <property type="match status" value="1"/>
</dbReference>
<evidence type="ECO:0000313" key="1">
    <source>
        <dbReference type="EMBL" id="CAJ0597199.1"/>
    </source>
</evidence>
<reference evidence="1" key="1">
    <citation type="submission" date="2023-07" db="EMBL/GenBank/DDBJ databases">
        <authorList>
            <consortium name="CYATHOMIX"/>
        </authorList>
    </citation>
    <scope>NUCLEOTIDE SEQUENCE</scope>
    <source>
        <strain evidence="1">N/A</strain>
    </source>
</reference>
<dbReference type="AlphaFoldDB" id="A0AA36M3D1"/>
<comment type="caution">
    <text evidence="1">The sequence shown here is derived from an EMBL/GenBank/DDBJ whole genome shotgun (WGS) entry which is preliminary data.</text>
</comment>
<proteinExistence type="predicted"/>
<protein>
    <submittedName>
        <fullName evidence="1">Uncharacterized protein</fullName>
    </submittedName>
</protein>
<dbReference type="PANTHER" id="PTHR46068">
    <property type="entry name" value="PROTEIN CBG27172"/>
    <property type="match status" value="1"/>
</dbReference>
<accession>A0AA36M3D1</accession>